<dbReference type="HOGENOM" id="CLU_2635914_0_0_6"/>
<dbReference type="STRING" id="203122.Sde_2767"/>
<feature type="signal peptide" evidence="2">
    <location>
        <begin position="1"/>
        <end position="21"/>
    </location>
</feature>
<evidence type="ECO:0000256" key="2">
    <source>
        <dbReference type="SAM" id="SignalP"/>
    </source>
</evidence>
<accession>Q21H02</accession>
<proteinExistence type="predicted"/>
<dbReference type="Proteomes" id="UP000001947">
    <property type="component" value="Chromosome"/>
</dbReference>
<dbReference type="AlphaFoldDB" id="Q21H02"/>
<reference evidence="3 4" key="1">
    <citation type="journal article" date="2008" name="PLoS Genet.">
        <title>Complete genome sequence of the complex carbohydrate-degrading marine bacterium, Saccharophagus degradans strain 2-40 T.</title>
        <authorList>
            <person name="Weiner R.M."/>
            <person name="Taylor L.E.II."/>
            <person name="Henrissat B."/>
            <person name="Hauser L."/>
            <person name="Land M."/>
            <person name="Coutinho P.M."/>
            <person name="Rancurel C."/>
            <person name="Saunders E.H."/>
            <person name="Longmire A.G."/>
            <person name="Zhang H."/>
            <person name="Bayer E.A."/>
            <person name="Gilbert H.J."/>
            <person name="Larimer F."/>
            <person name="Zhulin I.B."/>
            <person name="Ekborg N.A."/>
            <person name="Lamed R."/>
            <person name="Richardson P.M."/>
            <person name="Borovok I."/>
            <person name="Hutcheson S."/>
        </authorList>
    </citation>
    <scope>NUCLEOTIDE SEQUENCE [LARGE SCALE GENOMIC DNA]</scope>
    <source>
        <strain evidence="4">2-40 / ATCC 43961 / DSM 17024</strain>
    </source>
</reference>
<name>Q21H02_SACD2</name>
<dbReference type="EMBL" id="CP000282">
    <property type="protein sequence ID" value="ABD82027.1"/>
    <property type="molecule type" value="Genomic_DNA"/>
</dbReference>
<feature type="compositionally biased region" description="Gly residues" evidence="1">
    <location>
        <begin position="25"/>
        <end position="56"/>
    </location>
</feature>
<keyword evidence="4" id="KW-1185">Reference proteome</keyword>
<organism evidence="3 4">
    <name type="scientific">Saccharophagus degradans (strain 2-40 / ATCC 43961 / DSM 17024)</name>
    <dbReference type="NCBI Taxonomy" id="203122"/>
    <lineage>
        <taxon>Bacteria</taxon>
        <taxon>Pseudomonadati</taxon>
        <taxon>Pseudomonadota</taxon>
        <taxon>Gammaproteobacteria</taxon>
        <taxon>Cellvibrionales</taxon>
        <taxon>Cellvibrionaceae</taxon>
        <taxon>Saccharophagus</taxon>
    </lineage>
</organism>
<protein>
    <submittedName>
        <fullName evidence="3">Uncharacterized protein</fullName>
    </submittedName>
</protein>
<evidence type="ECO:0000313" key="4">
    <source>
        <dbReference type="Proteomes" id="UP000001947"/>
    </source>
</evidence>
<gene>
    <name evidence="3" type="ordered locus">Sde_2767</name>
</gene>
<sequence length="77" mass="7424">MKNTALSILMLTTLCTSLAFAEGSTGTGGKSAGNGTGTKGAGNGTGGKVNEGGTGGKTFVVETGTGKVFEINIDLAP</sequence>
<feature type="region of interest" description="Disordered" evidence="1">
    <location>
        <begin position="23"/>
        <end position="57"/>
    </location>
</feature>
<evidence type="ECO:0000256" key="1">
    <source>
        <dbReference type="SAM" id="MobiDB-lite"/>
    </source>
</evidence>
<dbReference type="RefSeq" id="WP_011469243.1">
    <property type="nucleotide sequence ID" value="NC_007912.1"/>
</dbReference>
<keyword evidence="2" id="KW-0732">Signal</keyword>
<dbReference type="GeneID" id="98614423"/>
<dbReference type="KEGG" id="sde:Sde_2767"/>
<evidence type="ECO:0000313" key="3">
    <source>
        <dbReference type="EMBL" id="ABD82027.1"/>
    </source>
</evidence>
<feature type="chain" id="PRO_5004199915" evidence="2">
    <location>
        <begin position="22"/>
        <end position="77"/>
    </location>
</feature>